<dbReference type="SUPFAM" id="SSF47384">
    <property type="entry name" value="Homodimeric domain of signal transducing histidine kinase"/>
    <property type="match status" value="1"/>
</dbReference>
<keyword evidence="8 15" id="KW-0418">Kinase</keyword>
<protein>
    <recommendedName>
        <fullName evidence="3">histidine kinase</fullName>
        <ecNumber evidence="3">2.7.13.3</ecNumber>
    </recommendedName>
</protein>
<dbReference type="Gene3D" id="3.30.565.10">
    <property type="entry name" value="Histidine kinase-like ATPase, C-terminal domain"/>
    <property type="match status" value="1"/>
</dbReference>
<evidence type="ECO:0000256" key="11">
    <source>
        <dbReference type="ARBA" id="ARBA00023136"/>
    </source>
</evidence>
<dbReference type="EMBL" id="FNCE01000006">
    <property type="protein sequence ID" value="SDG18133.1"/>
    <property type="molecule type" value="Genomic_DNA"/>
</dbReference>
<comment type="catalytic activity">
    <reaction evidence="1">
        <text>ATP + protein L-histidine = ADP + protein N-phospho-L-histidine.</text>
        <dbReference type="EC" id="2.7.13.3"/>
    </reaction>
</comment>
<dbReference type="EC" id="2.7.13.3" evidence="3"/>
<dbReference type="FunFam" id="3.30.565.10:FF:000006">
    <property type="entry name" value="Sensor histidine kinase WalK"/>
    <property type="match status" value="1"/>
</dbReference>
<evidence type="ECO:0000256" key="10">
    <source>
        <dbReference type="ARBA" id="ARBA00023012"/>
    </source>
</evidence>
<sequence>MAQAHPYRVPLAVAVLSTPAALVLAVLVIAGALPAAHALGGMAVIVAGMTLLVVWHVTSVRAVTQYVERLRRNQDEARVPDPPAIRSPGLDPDLVSAIADSARERERRRAELRAAAERLQTVLAALPDPLLMLDARGRIAATNPAARQLFGDNLAGRTLPSVLRNPDLLSAVDAVLRDGEAGQNVEFNVHGSVERTFATRVEPLPSPGPDGSAAIVSLHDVTAIRRAERMRADFVANASHELRTPLSSLVGFVETLEGPARGDAEAMERFLPIMREQAERMSNLVEDLLSLSRIELDEHAVPETTAELGPLLGRVVEGLALKAQDKDMAIELSGADALPPVQGDSSQLTQVFQNLIDNALKYGRPGTSVAVRAETPDNGRAVGRHGQTRAVAVSVIDTGEGIPREHIPRLTERFYRVDKARSREMGGTGLGLAIVKHIVSRHRGRLEIASEEGRGSRFTVYLPRAEGAQTGRAAA</sequence>
<evidence type="ECO:0000256" key="9">
    <source>
        <dbReference type="ARBA" id="ARBA00022840"/>
    </source>
</evidence>
<comment type="subcellular location">
    <subcellularLocation>
        <location evidence="2">Cell membrane</location>
    </subcellularLocation>
</comment>
<dbReference type="SMART" id="SM00091">
    <property type="entry name" value="PAS"/>
    <property type="match status" value="1"/>
</dbReference>
<dbReference type="SMART" id="SM00388">
    <property type="entry name" value="HisKA"/>
    <property type="match status" value="1"/>
</dbReference>
<keyword evidence="16" id="KW-1185">Reference proteome</keyword>
<dbReference type="CDD" id="cd00082">
    <property type="entry name" value="HisKA"/>
    <property type="match status" value="1"/>
</dbReference>
<dbReference type="InterPro" id="IPR004358">
    <property type="entry name" value="Sig_transdc_His_kin-like_C"/>
</dbReference>
<dbReference type="FunFam" id="1.10.287.130:FF:000008">
    <property type="entry name" value="Two-component sensor histidine kinase"/>
    <property type="match status" value="1"/>
</dbReference>
<dbReference type="GO" id="GO:0005524">
    <property type="term" value="F:ATP binding"/>
    <property type="evidence" value="ECO:0007669"/>
    <property type="project" value="UniProtKB-KW"/>
</dbReference>
<evidence type="ECO:0000256" key="3">
    <source>
        <dbReference type="ARBA" id="ARBA00012438"/>
    </source>
</evidence>
<dbReference type="Proteomes" id="UP000199415">
    <property type="component" value="Unassembled WGS sequence"/>
</dbReference>
<dbReference type="STRING" id="1082479.SAMN05216241_106124"/>
<keyword evidence="7" id="KW-0547">Nucleotide-binding</keyword>
<keyword evidence="12" id="KW-0812">Transmembrane</keyword>
<evidence type="ECO:0000259" key="14">
    <source>
        <dbReference type="PROSITE" id="PS50112"/>
    </source>
</evidence>
<evidence type="ECO:0000256" key="7">
    <source>
        <dbReference type="ARBA" id="ARBA00022741"/>
    </source>
</evidence>
<feature type="transmembrane region" description="Helical" evidence="12">
    <location>
        <begin position="12"/>
        <end position="33"/>
    </location>
</feature>
<keyword evidence="5" id="KW-0597">Phosphoprotein</keyword>
<dbReference type="Pfam" id="PF02518">
    <property type="entry name" value="HATPase_c"/>
    <property type="match status" value="1"/>
</dbReference>
<name>A0A1G7S563_9PROT</name>
<evidence type="ECO:0000256" key="4">
    <source>
        <dbReference type="ARBA" id="ARBA00022475"/>
    </source>
</evidence>
<reference evidence="15 16" key="1">
    <citation type="submission" date="2016-10" db="EMBL/GenBank/DDBJ databases">
        <authorList>
            <person name="de Groot N.N."/>
        </authorList>
    </citation>
    <scope>NUCLEOTIDE SEQUENCE [LARGE SCALE GENOMIC DNA]</scope>
    <source>
        <strain evidence="15 16">DSM 25584</strain>
    </source>
</reference>
<dbReference type="InterPro" id="IPR035965">
    <property type="entry name" value="PAS-like_dom_sf"/>
</dbReference>
<feature type="transmembrane region" description="Helical" evidence="12">
    <location>
        <begin position="39"/>
        <end position="63"/>
    </location>
</feature>
<keyword evidence="12" id="KW-1133">Transmembrane helix</keyword>
<feature type="domain" description="PAS" evidence="14">
    <location>
        <begin position="115"/>
        <end position="151"/>
    </location>
</feature>
<dbReference type="NCBIfam" id="TIGR00229">
    <property type="entry name" value="sensory_box"/>
    <property type="match status" value="1"/>
</dbReference>
<keyword evidence="9" id="KW-0067">ATP-binding</keyword>
<dbReference type="PRINTS" id="PR00344">
    <property type="entry name" value="BCTRLSENSOR"/>
</dbReference>
<organism evidence="15 16">
    <name type="scientific">Limimonas halophila</name>
    <dbReference type="NCBI Taxonomy" id="1082479"/>
    <lineage>
        <taxon>Bacteria</taxon>
        <taxon>Pseudomonadati</taxon>
        <taxon>Pseudomonadota</taxon>
        <taxon>Alphaproteobacteria</taxon>
        <taxon>Rhodospirillales</taxon>
        <taxon>Rhodovibrionaceae</taxon>
        <taxon>Limimonas</taxon>
    </lineage>
</organism>
<dbReference type="InterPro" id="IPR036097">
    <property type="entry name" value="HisK_dim/P_sf"/>
</dbReference>
<dbReference type="PANTHER" id="PTHR45453">
    <property type="entry name" value="PHOSPHATE REGULON SENSOR PROTEIN PHOR"/>
    <property type="match status" value="1"/>
</dbReference>
<dbReference type="Pfam" id="PF08448">
    <property type="entry name" value="PAS_4"/>
    <property type="match status" value="1"/>
</dbReference>
<evidence type="ECO:0000313" key="15">
    <source>
        <dbReference type="EMBL" id="SDG18133.1"/>
    </source>
</evidence>
<keyword evidence="10" id="KW-0902">Two-component regulatory system</keyword>
<evidence type="ECO:0000256" key="5">
    <source>
        <dbReference type="ARBA" id="ARBA00022553"/>
    </source>
</evidence>
<dbReference type="GO" id="GO:0005886">
    <property type="term" value="C:plasma membrane"/>
    <property type="evidence" value="ECO:0007669"/>
    <property type="project" value="UniProtKB-SubCell"/>
</dbReference>
<dbReference type="InterPro" id="IPR050351">
    <property type="entry name" value="BphY/WalK/GraS-like"/>
</dbReference>
<evidence type="ECO:0000256" key="1">
    <source>
        <dbReference type="ARBA" id="ARBA00000085"/>
    </source>
</evidence>
<dbReference type="GO" id="GO:0016036">
    <property type="term" value="P:cellular response to phosphate starvation"/>
    <property type="evidence" value="ECO:0007669"/>
    <property type="project" value="TreeGrafter"/>
</dbReference>
<evidence type="ECO:0000256" key="6">
    <source>
        <dbReference type="ARBA" id="ARBA00022679"/>
    </source>
</evidence>
<dbReference type="RefSeq" id="WP_090020157.1">
    <property type="nucleotide sequence ID" value="NZ_FNCE01000006.1"/>
</dbReference>
<dbReference type="AlphaFoldDB" id="A0A1G7S563"/>
<dbReference type="GO" id="GO:0004721">
    <property type="term" value="F:phosphoprotein phosphatase activity"/>
    <property type="evidence" value="ECO:0007669"/>
    <property type="project" value="TreeGrafter"/>
</dbReference>
<evidence type="ECO:0000259" key="13">
    <source>
        <dbReference type="PROSITE" id="PS50109"/>
    </source>
</evidence>
<dbReference type="GO" id="GO:0000155">
    <property type="term" value="F:phosphorelay sensor kinase activity"/>
    <property type="evidence" value="ECO:0007669"/>
    <property type="project" value="InterPro"/>
</dbReference>
<dbReference type="Pfam" id="PF00512">
    <property type="entry name" value="HisKA"/>
    <property type="match status" value="1"/>
</dbReference>
<dbReference type="OrthoDB" id="9813151at2"/>
<dbReference type="InterPro" id="IPR005467">
    <property type="entry name" value="His_kinase_dom"/>
</dbReference>
<evidence type="ECO:0000256" key="12">
    <source>
        <dbReference type="SAM" id="Phobius"/>
    </source>
</evidence>
<dbReference type="PROSITE" id="PS50109">
    <property type="entry name" value="HIS_KIN"/>
    <property type="match status" value="1"/>
</dbReference>
<keyword evidence="4" id="KW-1003">Cell membrane</keyword>
<proteinExistence type="predicted"/>
<evidence type="ECO:0000256" key="8">
    <source>
        <dbReference type="ARBA" id="ARBA00022777"/>
    </source>
</evidence>
<keyword evidence="11 12" id="KW-0472">Membrane</keyword>
<evidence type="ECO:0000313" key="16">
    <source>
        <dbReference type="Proteomes" id="UP000199415"/>
    </source>
</evidence>
<dbReference type="SMART" id="SM00387">
    <property type="entry name" value="HATPase_c"/>
    <property type="match status" value="1"/>
</dbReference>
<dbReference type="CDD" id="cd00130">
    <property type="entry name" value="PAS"/>
    <property type="match status" value="1"/>
</dbReference>
<dbReference type="InterPro" id="IPR013656">
    <property type="entry name" value="PAS_4"/>
</dbReference>
<keyword evidence="6" id="KW-0808">Transferase</keyword>
<dbReference type="InterPro" id="IPR036890">
    <property type="entry name" value="HATPase_C_sf"/>
</dbReference>
<dbReference type="PROSITE" id="PS50112">
    <property type="entry name" value="PAS"/>
    <property type="match status" value="1"/>
</dbReference>
<evidence type="ECO:0000256" key="2">
    <source>
        <dbReference type="ARBA" id="ARBA00004236"/>
    </source>
</evidence>
<feature type="domain" description="Histidine kinase" evidence="13">
    <location>
        <begin position="237"/>
        <end position="466"/>
    </location>
</feature>
<dbReference type="InterPro" id="IPR000014">
    <property type="entry name" value="PAS"/>
</dbReference>
<dbReference type="Gene3D" id="3.30.450.20">
    <property type="entry name" value="PAS domain"/>
    <property type="match status" value="1"/>
</dbReference>
<dbReference type="InterPro" id="IPR003594">
    <property type="entry name" value="HATPase_dom"/>
</dbReference>
<gene>
    <name evidence="15" type="ORF">SAMN05216241_106124</name>
</gene>
<dbReference type="SUPFAM" id="SSF55785">
    <property type="entry name" value="PYP-like sensor domain (PAS domain)"/>
    <property type="match status" value="1"/>
</dbReference>
<accession>A0A1G7S563</accession>
<dbReference type="InterPro" id="IPR003661">
    <property type="entry name" value="HisK_dim/P_dom"/>
</dbReference>
<dbReference type="Gene3D" id="1.10.287.130">
    <property type="match status" value="1"/>
</dbReference>
<dbReference type="SUPFAM" id="SSF55874">
    <property type="entry name" value="ATPase domain of HSP90 chaperone/DNA topoisomerase II/histidine kinase"/>
    <property type="match status" value="1"/>
</dbReference>
<dbReference type="PANTHER" id="PTHR45453:SF1">
    <property type="entry name" value="PHOSPHATE REGULON SENSOR PROTEIN PHOR"/>
    <property type="match status" value="1"/>
</dbReference>